<accession>A0A840A3B4</accession>
<dbReference type="Gene3D" id="1.20.1270.360">
    <property type="match status" value="1"/>
</dbReference>
<dbReference type="InterPro" id="IPR005560">
    <property type="entry name" value="Csp_YhjQ"/>
</dbReference>
<proteinExistence type="predicted"/>
<dbReference type="AlphaFoldDB" id="A0A840A3B4"/>
<dbReference type="PANTHER" id="PTHR37310">
    <property type="entry name" value="CYTOPLASMIC PROTEIN-RELATED"/>
    <property type="match status" value="1"/>
</dbReference>
<keyword evidence="2" id="KW-1185">Reference proteome</keyword>
<sequence>MHVQEMIATHPHVRGNTNDALIRCIEACYECAQICTSCADACLGEDMVKELTQCIRLNLDCADVCLATGSVSSRRTGTNELTIKRMIETCAEACRLCGDECQKHAQMHEHCRICADACRRCEQACREAADTITPTLQ</sequence>
<organism evidence="1 2">
    <name type="scientific">Phenylobacterium haematophilum</name>
    <dbReference type="NCBI Taxonomy" id="98513"/>
    <lineage>
        <taxon>Bacteria</taxon>
        <taxon>Pseudomonadati</taxon>
        <taxon>Pseudomonadota</taxon>
        <taxon>Alphaproteobacteria</taxon>
        <taxon>Caulobacterales</taxon>
        <taxon>Caulobacteraceae</taxon>
        <taxon>Phenylobacterium</taxon>
    </lineage>
</organism>
<dbReference type="PANTHER" id="PTHR37310:SF1">
    <property type="entry name" value="CYTOPLASMIC PROTEIN"/>
    <property type="match status" value="1"/>
</dbReference>
<evidence type="ECO:0008006" key="3">
    <source>
        <dbReference type="Google" id="ProtNLM"/>
    </source>
</evidence>
<gene>
    <name evidence="1" type="ORF">GGQ61_003542</name>
</gene>
<protein>
    <recommendedName>
        <fullName evidence="3">Four-helix bundle copper-binding protein</fullName>
    </recommendedName>
</protein>
<dbReference type="InterPro" id="IPR044543">
    <property type="entry name" value="YHJQ-like"/>
</dbReference>
<dbReference type="CDD" id="cd08026">
    <property type="entry name" value="DUF326"/>
    <property type="match status" value="1"/>
</dbReference>
<evidence type="ECO:0000313" key="2">
    <source>
        <dbReference type="Proteomes" id="UP000530564"/>
    </source>
</evidence>
<reference evidence="1 2" key="1">
    <citation type="submission" date="2020-08" db="EMBL/GenBank/DDBJ databases">
        <title>Genomic Encyclopedia of Type Strains, Phase IV (KMG-IV): sequencing the most valuable type-strain genomes for metagenomic binning, comparative biology and taxonomic classification.</title>
        <authorList>
            <person name="Goeker M."/>
        </authorList>
    </citation>
    <scope>NUCLEOTIDE SEQUENCE [LARGE SCALE GENOMIC DNA]</scope>
    <source>
        <strain evidence="1 2">DSM 21793</strain>
    </source>
</reference>
<dbReference type="RefSeq" id="WP_068875199.1">
    <property type="nucleotide sequence ID" value="NZ_JACIDK010000006.1"/>
</dbReference>
<name>A0A840A3B4_9CAUL</name>
<evidence type="ECO:0000313" key="1">
    <source>
        <dbReference type="EMBL" id="MBB3892804.1"/>
    </source>
</evidence>
<dbReference type="Proteomes" id="UP000530564">
    <property type="component" value="Unassembled WGS sequence"/>
</dbReference>
<dbReference type="Pfam" id="PF03860">
    <property type="entry name" value="Csp"/>
    <property type="match status" value="1"/>
</dbReference>
<dbReference type="EMBL" id="JACIDK010000006">
    <property type="protein sequence ID" value="MBB3892804.1"/>
    <property type="molecule type" value="Genomic_DNA"/>
</dbReference>
<comment type="caution">
    <text evidence="1">The sequence shown here is derived from an EMBL/GenBank/DDBJ whole genome shotgun (WGS) entry which is preliminary data.</text>
</comment>